<comment type="subcellular location">
    <subcellularLocation>
        <location evidence="9">Cytoplasm</location>
    </subcellularLocation>
</comment>
<evidence type="ECO:0000256" key="9">
    <source>
        <dbReference type="HAMAP-Rule" id="MF_00144"/>
    </source>
</evidence>
<evidence type="ECO:0000313" key="13">
    <source>
        <dbReference type="Proteomes" id="UP000324595"/>
    </source>
</evidence>
<dbReference type="RefSeq" id="WP_148899270.1">
    <property type="nucleotide sequence ID" value="NZ_VNHY01000003.1"/>
</dbReference>
<comment type="catalytic activity">
    <reaction evidence="8 9">
        <text>S-sulfanyl-L-cysteinyl-[protein] + uridine(34) in tRNA + AH2 + ATP = 2-thiouridine(34) in tRNA + L-cysteinyl-[protein] + A + AMP + diphosphate + H(+)</text>
        <dbReference type="Rhea" id="RHEA:47032"/>
        <dbReference type="Rhea" id="RHEA-COMP:10131"/>
        <dbReference type="Rhea" id="RHEA-COMP:11726"/>
        <dbReference type="Rhea" id="RHEA-COMP:11727"/>
        <dbReference type="Rhea" id="RHEA-COMP:11728"/>
        <dbReference type="ChEBI" id="CHEBI:13193"/>
        <dbReference type="ChEBI" id="CHEBI:15378"/>
        <dbReference type="ChEBI" id="CHEBI:17499"/>
        <dbReference type="ChEBI" id="CHEBI:29950"/>
        <dbReference type="ChEBI" id="CHEBI:30616"/>
        <dbReference type="ChEBI" id="CHEBI:33019"/>
        <dbReference type="ChEBI" id="CHEBI:61963"/>
        <dbReference type="ChEBI" id="CHEBI:65315"/>
        <dbReference type="ChEBI" id="CHEBI:87170"/>
        <dbReference type="ChEBI" id="CHEBI:456215"/>
        <dbReference type="EC" id="2.8.1.13"/>
    </reaction>
</comment>
<dbReference type="NCBIfam" id="TIGR00420">
    <property type="entry name" value="trmU"/>
    <property type="match status" value="1"/>
</dbReference>
<keyword evidence="5 9" id="KW-0067">ATP-binding</keyword>
<evidence type="ECO:0000256" key="5">
    <source>
        <dbReference type="ARBA" id="ARBA00022840"/>
    </source>
</evidence>
<dbReference type="GO" id="GO:0005737">
    <property type="term" value="C:cytoplasm"/>
    <property type="evidence" value="ECO:0007669"/>
    <property type="project" value="UniProtKB-SubCell"/>
</dbReference>
<reference evidence="12 13" key="1">
    <citation type="submission" date="2019-07" db="EMBL/GenBank/DDBJ databases">
        <title>Genomic Encyclopedia of Archaeal and Bacterial Type Strains, Phase II (KMG-II): from individual species to whole genera.</title>
        <authorList>
            <person name="Goeker M."/>
        </authorList>
    </citation>
    <scope>NUCLEOTIDE SEQUENCE [LARGE SCALE GENOMIC DNA]</scope>
    <source>
        <strain evidence="12 13">DSM 21935</strain>
    </source>
</reference>
<feature type="active site" description="Nucleophile" evidence="9">
    <location>
        <position position="107"/>
    </location>
</feature>
<dbReference type="Pfam" id="PF20259">
    <property type="entry name" value="tRNA_Me_trans_M"/>
    <property type="match status" value="1"/>
</dbReference>
<keyword evidence="6 9" id="KW-0694">RNA-binding</keyword>
<dbReference type="AlphaFoldDB" id="A0A5D3YFX0"/>
<dbReference type="EMBL" id="VNHY01000003">
    <property type="protein sequence ID" value="TYP92573.1"/>
    <property type="molecule type" value="Genomic_DNA"/>
</dbReference>
<dbReference type="Pfam" id="PF20258">
    <property type="entry name" value="tRNA_Me_trans_C"/>
    <property type="match status" value="1"/>
</dbReference>
<dbReference type="GO" id="GO:0032259">
    <property type="term" value="P:methylation"/>
    <property type="evidence" value="ECO:0007669"/>
    <property type="project" value="UniProtKB-KW"/>
</dbReference>
<name>A0A5D3YFX0_9BACT</name>
<evidence type="ECO:0000256" key="2">
    <source>
        <dbReference type="ARBA" id="ARBA00022679"/>
    </source>
</evidence>
<protein>
    <recommendedName>
        <fullName evidence="9">tRNA-specific 2-thiouridylase MnmA</fullName>
        <ecNumber evidence="9">2.8.1.13</ecNumber>
    </recommendedName>
</protein>
<dbReference type="Proteomes" id="UP000324595">
    <property type="component" value="Unassembled WGS sequence"/>
</dbReference>
<accession>A0A5D3YFX0</accession>
<feature type="domain" description="tRNA-specific 2-thiouridylase MnmA-like C-terminal" evidence="10">
    <location>
        <begin position="287"/>
        <end position="363"/>
    </location>
</feature>
<dbReference type="InterPro" id="IPR004506">
    <property type="entry name" value="MnmA-like"/>
</dbReference>
<evidence type="ECO:0000259" key="10">
    <source>
        <dbReference type="Pfam" id="PF20258"/>
    </source>
</evidence>
<feature type="region of interest" description="Interaction with tRNA" evidence="9">
    <location>
        <begin position="314"/>
        <end position="315"/>
    </location>
</feature>
<keyword evidence="4 9" id="KW-0547">Nucleotide-binding</keyword>
<comment type="caution">
    <text evidence="12">The sequence shown here is derived from an EMBL/GenBank/DDBJ whole genome shotgun (WGS) entry which is preliminary data.</text>
</comment>
<dbReference type="Gene3D" id="2.30.30.280">
    <property type="entry name" value="Adenine nucleotide alpha hydrolases-like domains"/>
    <property type="match status" value="1"/>
</dbReference>
<dbReference type="NCBIfam" id="NF001138">
    <property type="entry name" value="PRK00143.1"/>
    <property type="match status" value="1"/>
</dbReference>
<feature type="disulfide bond" description="Alternate" evidence="9">
    <location>
        <begin position="107"/>
        <end position="204"/>
    </location>
</feature>
<dbReference type="InterPro" id="IPR046884">
    <property type="entry name" value="MnmA-like_central"/>
</dbReference>
<comment type="caution">
    <text evidence="9">Lacks conserved residue(s) required for the propagation of feature annotation.</text>
</comment>
<evidence type="ECO:0000259" key="11">
    <source>
        <dbReference type="Pfam" id="PF20259"/>
    </source>
</evidence>
<proteinExistence type="inferred from homology"/>
<dbReference type="PANTHER" id="PTHR11933:SF5">
    <property type="entry name" value="MITOCHONDRIAL TRNA-SPECIFIC 2-THIOURIDYLASE 1"/>
    <property type="match status" value="1"/>
</dbReference>
<dbReference type="InterPro" id="IPR046885">
    <property type="entry name" value="MnmA-like_C"/>
</dbReference>
<dbReference type="PANTHER" id="PTHR11933">
    <property type="entry name" value="TRNA 5-METHYLAMINOMETHYL-2-THIOURIDYLATE -METHYLTRANSFERASE"/>
    <property type="match status" value="1"/>
</dbReference>
<dbReference type="InterPro" id="IPR023382">
    <property type="entry name" value="MnmA-like_central_sf"/>
</dbReference>
<keyword evidence="2 9" id="KW-0808">Transferase</keyword>
<evidence type="ECO:0000313" key="12">
    <source>
        <dbReference type="EMBL" id="TYP92573.1"/>
    </source>
</evidence>
<dbReference type="Gene3D" id="2.40.30.10">
    <property type="entry name" value="Translation factors"/>
    <property type="match status" value="1"/>
</dbReference>
<dbReference type="Gene3D" id="3.40.50.620">
    <property type="entry name" value="HUPs"/>
    <property type="match status" value="1"/>
</dbReference>
<gene>
    <name evidence="9" type="primary">mnmA</name>
    <name evidence="12" type="ORF">LX73_1935</name>
</gene>
<dbReference type="SUPFAM" id="SSF52402">
    <property type="entry name" value="Adenine nucleotide alpha hydrolases-like"/>
    <property type="match status" value="1"/>
</dbReference>
<feature type="binding site" evidence="9">
    <location>
        <begin position="10"/>
        <end position="17"/>
    </location>
    <ligand>
        <name>ATP</name>
        <dbReference type="ChEBI" id="CHEBI:30616"/>
    </ligand>
</feature>
<dbReference type="HAMAP" id="MF_00144">
    <property type="entry name" value="tRNA_thiouridyl_MnmA"/>
    <property type="match status" value="1"/>
</dbReference>
<feature type="site" description="Interaction with tRNA" evidence="9">
    <location>
        <position position="347"/>
    </location>
</feature>
<feature type="binding site" evidence="9">
    <location>
        <position position="131"/>
    </location>
    <ligand>
        <name>ATP</name>
        <dbReference type="ChEBI" id="CHEBI:30616"/>
    </ligand>
</feature>
<comment type="similarity">
    <text evidence="9">Belongs to the MnmA/TRMU family.</text>
</comment>
<keyword evidence="12" id="KW-0489">Methyltransferase</keyword>
<keyword evidence="13" id="KW-1185">Reference proteome</keyword>
<comment type="function">
    <text evidence="9">Catalyzes the 2-thiolation of uridine at the wobble position (U34) of tRNA, leading to the formation of s(2)U34.</text>
</comment>
<dbReference type="OrthoDB" id="9800696at2"/>
<evidence type="ECO:0000256" key="8">
    <source>
        <dbReference type="ARBA" id="ARBA00051542"/>
    </source>
</evidence>
<dbReference type="GO" id="GO:0103016">
    <property type="term" value="F:tRNA-uridine 2-sulfurtransferase activity"/>
    <property type="evidence" value="ECO:0007669"/>
    <property type="project" value="UniProtKB-EC"/>
</dbReference>
<evidence type="ECO:0000256" key="4">
    <source>
        <dbReference type="ARBA" id="ARBA00022741"/>
    </source>
</evidence>
<feature type="active site" description="Cysteine persulfide intermediate" evidence="9">
    <location>
        <position position="204"/>
    </location>
</feature>
<dbReference type="GO" id="GO:0008168">
    <property type="term" value="F:methyltransferase activity"/>
    <property type="evidence" value="ECO:0007669"/>
    <property type="project" value="UniProtKB-KW"/>
</dbReference>
<evidence type="ECO:0000256" key="3">
    <source>
        <dbReference type="ARBA" id="ARBA00022694"/>
    </source>
</evidence>
<feature type="domain" description="tRNA-specific 2-thiouridylase MnmA-like central" evidence="11">
    <location>
        <begin position="226"/>
        <end position="279"/>
    </location>
</feature>
<evidence type="ECO:0000256" key="7">
    <source>
        <dbReference type="ARBA" id="ARBA00023157"/>
    </source>
</evidence>
<keyword evidence="7 9" id="KW-1015">Disulfide bond</keyword>
<dbReference type="EC" id="2.8.1.13" evidence="9"/>
<dbReference type="Pfam" id="PF03054">
    <property type="entry name" value="tRNA_Me_trans"/>
    <property type="match status" value="1"/>
</dbReference>
<dbReference type="GO" id="GO:0000049">
    <property type="term" value="F:tRNA binding"/>
    <property type="evidence" value="ECO:0007669"/>
    <property type="project" value="UniProtKB-KW"/>
</dbReference>
<dbReference type="GO" id="GO:0002143">
    <property type="term" value="P:tRNA wobble position uridine thiolation"/>
    <property type="evidence" value="ECO:0007669"/>
    <property type="project" value="TreeGrafter"/>
</dbReference>
<dbReference type="InterPro" id="IPR014729">
    <property type="entry name" value="Rossmann-like_a/b/a_fold"/>
</dbReference>
<dbReference type="CDD" id="cd01998">
    <property type="entry name" value="MnmA_TRMU-like"/>
    <property type="match status" value="1"/>
</dbReference>
<evidence type="ECO:0000256" key="6">
    <source>
        <dbReference type="ARBA" id="ARBA00022884"/>
    </source>
</evidence>
<organism evidence="12 13">
    <name type="scientific">Fodinibius salinus</name>
    <dbReference type="NCBI Taxonomy" id="860790"/>
    <lineage>
        <taxon>Bacteria</taxon>
        <taxon>Pseudomonadati</taxon>
        <taxon>Balneolota</taxon>
        <taxon>Balneolia</taxon>
        <taxon>Balneolales</taxon>
        <taxon>Balneolaceae</taxon>
        <taxon>Fodinibius</taxon>
    </lineage>
</organism>
<keyword evidence="1 9" id="KW-0820">tRNA-binding</keyword>
<dbReference type="GO" id="GO:0005524">
    <property type="term" value="F:ATP binding"/>
    <property type="evidence" value="ECO:0007669"/>
    <property type="project" value="UniProtKB-KW"/>
</dbReference>
<dbReference type="FunFam" id="3.40.50.620:FF:000115">
    <property type="entry name" value="tRNA-specific 2-thiouridylase MnmA"/>
    <property type="match status" value="1"/>
</dbReference>
<keyword evidence="9" id="KW-0963">Cytoplasm</keyword>
<evidence type="ECO:0000256" key="1">
    <source>
        <dbReference type="ARBA" id="ARBA00022555"/>
    </source>
</evidence>
<dbReference type="FunFam" id="2.30.30.280:FF:000001">
    <property type="entry name" value="tRNA-specific 2-thiouridylase MnmA"/>
    <property type="match status" value="1"/>
</dbReference>
<feature type="site" description="Interaction with tRNA" evidence="9">
    <location>
        <position position="132"/>
    </location>
</feature>
<sequence>MSSKGRVLVAMSGGVDSSVAAVMLKEQGYDVIGITMKTWDYSRVGGKSDKETGCCTLESMNDAREIAVNHGFKHFIVDIRDEFGDWVIDRFVDDYMSGRTPNPCVLCNTHIKWAALLRRADNLGCDYIATGHYANVREENGRHIISKGLDPQKDQSYALWGVEQKHLARTIFPLGDYEKTEIRDLAEEFGLTKVADKPDSYEICFVPDDNYRRFLKDRVDGLEDRVKGGKFVDQDGNIVGEHEGYPFYTIGQRRGLDLALGKRVYVTDINPDTNVITIGEKEDLVSTTCRAKNINLSKYGEVPGGQMDIIGKIRYNDDGVMGQLTQLGDDEIEVEFPTGREAITPGQAVVCYEGDDVVAGGWIHKVNVDADALLQKV</sequence>
<feature type="binding site" evidence="9">
    <location>
        <position position="36"/>
    </location>
    <ligand>
        <name>ATP</name>
        <dbReference type="ChEBI" id="CHEBI:30616"/>
    </ligand>
</feature>
<feature type="region of interest" description="Interaction with tRNA" evidence="9">
    <location>
        <begin position="153"/>
        <end position="155"/>
    </location>
</feature>
<keyword evidence="3 9" id="KW-0819">tRNA processing</keyword>